<proteinExistence type="predicted"/>
<dbReference type="WBParaSite" id="nRc.2.0.1.t05523-RA">
    <property type="protein sequence ID" value="nRc.2.0.1.t05523-RA"/>
    <property type="gene ID" value="nRc.2.0.1.g05523"/>
</dbReference>
<evidence type="ECO:0000313" key="2">
    <source>
        <dbReference type="WBParaSite" id="nRc.2.0.1.t05523-RA"/>
    </source>
</evidence>
<dbReference type="AlphaFoldDB" id="A0A915HVT2"/>
<reference evidence="2" key="1">
    <citation type="submission" date="2022-11" db="UniProtKB">
        <authorList>
            <consortium name="WormBaseParasite"/>
        </authorList>
    </citation>
    <scope>IDENTIFICATION</scope>
</reference>
<accession>A0A915HVT2</accession>
<keyword evidence="1" id="KW-1185">Reference proteome</keyword>
<evidence type="ECO:0000313" key="1">
    <source>
        <dbReference type="Proteomes" id="UP000887565"/>
    </source>
</evidence>
<name>A0A915HVT2_ROMCU</name>
<dbReference type="Proteomes" id="UP000887565">
    <property type="component" value="Unplaced"/>
</dbReference>
<sequence length="114" mass="12425">MLANKLNNPQLMVGPNEIVEIDESYFRGRRKPASNGVGCMLLGNLVGPARPNYGAAVDGPWIFCLVQKKQDTVSSKLCVVIETDSKKQLDLQEIVQHLTPCPPAGRVVVPKPSK</sequence>
<organism evidence="1 2">
    <name type="scientific">Romanomermis culicivorax</name>
    <name type="common">Nematode worm</name>
    <dbReference type="NCBI Taxonomy" id="13658"/>
    <lineage>
        <taxon>Eukaryota</taxon>
        <taxon>Metazoa</taxon>
        <taxon>Ecdysozoa</taxon>
        <taxon>Nematoda</taxon>
        <taxon>Enoplea</taxon>
        <taxon>Dorylaimia</taxon>
        <taxon>Mermithida</taxon>
        <taxon>Mermithoidea</taxon>
        <taxon>Mermithidae</taxon>
        <taxon>Romanomermis</taxon>
    </lineage>
</organism>
<protein>
    <submittedName>
        <fullName evidence="2">Transposase</fullName>
    </submittedName>
</protein>